<dbReference type="GeneID" id="72072515"/>
<dbReference type="AlphaFoldDB" id="A0A9Q8QU96"/>
<accession>A0A9Q8QU96</accession>
<dbReference type="RefSeq" id="XP_047848335.1">
    <property type="nucleotide sequence ID" value="XM_047992321.1"/>
</dbReference>
<sequence length="176" mass="20843">MTKLHQLFAANVDMHRAESYPSDSTYLAADAELMRRFHNVLIDDSELRDAGLGEVRRYVSNWIESIPEPRGGPRYNTFVLLDSQVVDNLNRLPDKLTTEEWDKMYQSRSHEWIKFVDVDEHSGENIRVWVWDLLGLYSIIIYKDYGVAEVVGERGFRWRLGLFWRNLGQFCELHYR</sequence>
<dbReference type="OrthoDB" id="10543876at2759"/>
<reference evidence="1" key="1">
    <citation type="submission" date="2021-11" db="EMBL/GenBank/DDBJ databases">
        <title>Purpureocillium_takamizusanense_genome.</title>
        <authorList>
            <person name="Nguyen N.-H."/>
        </authorList>
    </citation>
    <scope>NUCLEOTIDE SEQUENCE</scope>
    <source>
        <strain evidence="1">PT3</strain>
    </source>
</reference>
<name>A0A9Q8QU96_9HYPO</name>
<dbReference type="EMBL" id="CP086366">
    <property type="protein sequence ID" value="UNI24854.1"/>
    <property type="molecule type" value="Genomic_DNA"/>
</dbReference>
<proteinExistence type="predicted"/>
<organism evidence="1 2">
    <name type="scientific">Purpureocillium takamizusanense</name>
    <dbReference type="NCBI Taxonomy" id="2060973"/>
    <lineage>
        <taxon>Eukaryota</taxon>
        <taxon>Fungi</taxon>
        <taxon>Dikarya</taxon>
        <taxon>Ascomycota</taxon>
        <taxon>Pezizomycotina</taxon>
        <taxon>Sordariomycetes</taxon>
        <taxon>Hypocreomycetidae</taxon>
        <taxon>Hypocreales</taxon>
        <taxon>Ophiocordycipitaceae</taxon>
        <taxon>Purpureocillium</taxon>
    </lineage>
</organism>
<dbReference type="KEGG" id="ptkz:JDV02_010572"/>
<gene>
    <name evidence="1" type="ORF">JDV02_010572</name>
</gene>
<evidence type="ECO:0000313" key="1">
    <source>
        <dbReference type="EMBL" id="UNI24854.1"/>
    </source>
</evidence>
<dbReference type="Proteomes" id="UP000829364">
    <property type="component" value="Chromosome 13"/>
</dbReference>
<evidence type="ECO:0000313" key="2">
    <source>
        <dbReference type="Proteomes" id="UP000829364"/>
    </source>
</evidence>
<protein>
    <submittedName>
        <fullName evidence="1">Uncharacterized protein</fullName>
    </submittedName>
</protein>
<keyword evidence="2" id="KW-1185">Reference proteome</keyword>